<dbReference type="OrthoDB" id="9815195at2"/>
<protein>
    <recommendedName>
        <fullName evidence="4">Murein L,D-transpeptidase catalytic domain family protein</fullName>
    </recommendedName>
</protein>
<comment type="caution">
    <text evidence="2">The sequence shown here is derived from an EMBL/GenBank/DDBJ whole genome shotgun (WGS) entry which is preliminary data.</text>
</comment>
<dbReference type="EMBL" id="LNYV01000037">
    <property type="protein sequence ID" value="KTD54460.1"/>
    <property type="molecule type" value="Genomic_DNA"/>
</dbReference>
<evidence type="ECO:0000256" key="1">
    <source>
        <dbReference type="SAM" id="SignalP"/>
    </source>
</evidence>
<reference evidence="2 3" key="1">
    <citation type="submission" date="2015-11" db="EMBL/GenBank/DDBJ databases">
        <title>Genomic analysis of 38 Legionella species identifies large and diverse effector repertoires.</title>
        <authorList>
            <person name="Burstein D."/>
            <person name="Amaro F."/>
            <person name="Zusman T."/>
            <person name="Lifshitz Z."/>
            <person name="Cohen O."/>
            <person name="Gilbert J.A."/>
            <person name="Pupko T."/>
            <person name="Shuman H.A."/>
            <person name="Segal G."/>
        </authorList>
    </citation>
    <scope>NUCLEOTIDE SEQUENCE [LARGE SCALE GENOMIC DNA]</scope>
    <source>
        <strain evidence="2 3">Mt.St.Helens-4</strain>
    </source>
</reference>
<dbReference type="Proteomes" id="UP000054621">
    <property type="component" value="Unassembled WGS sequence"/>
</dbReference>
<dbReference type="RefSeq" id="WP_027269770.1">
    <property type="nucleotide sequence ID" value="NZ_CAAAJE010000004.1"/>
</dbReference>
<dbReference type="PATRIC" id="fig|28087.4.peg.3522"/>
<evidence type="ECO:0000313" key="2">
    <source>
        <dbReference type="EMBL" id="KTD54460.1"/>
    </source>
</evidence>
<proteinExistence type="predicted"/>
<feature type="chain" id="PRO_5006917549" description="Murein L,D-transpeptidase catalytic domain family protein" evidence="1">
    <location>
        <begin position="20"/>
        <end position="242"/>
    </location>
</feature>
<feature type="signal peptide" evidence="1">
    <location>
        <begin position="1"/>
        <end position="19"/>
    </location>
</feature>
<dbReference type="PANTHER" id="PTHR38477:SF1">
    <property type="entry name" value="MUREIN L,D-TRANSPEPTIDASE CATALYTIC DOMAIN FAMILY PROTEIN"/>
    <property type="match status" value="1"/>
</dbReference>
<evidence type="ECO:0008006" key="4">
    <source>
        <dbReference type="Google" id="ProtNLM"/>
    </source>
</evidence>
<dbReference type="eggNOG" id="COG1376">
    <property type="taxonomic scope" value="Bacteria"/>
</dbReference>
<organism evidence="2 3">
    <name type="scientific">Legionella sainthelensi</name>
    <dbReference type="NCBI Taxonomy" id="28087"/>
    <lineage>
        <taxon>Bacteria</taxon>
        <taxon>Pseudomonadati</taxon>
        <taxon>Pseudomonadota</taxon>
        <taxon>Gammaproteobacteria</taxon>
        <taxon>Legionellales</taxon>
        <taxon>Legionellaceae</taxon>
        <taxon>Legionella</taxon>
    </lineage>
</organism>
<name>A0A0W0YC29_9GAMM</name>
<dbReference type="PANTHER" id="PTHR38477">
    <property type="entry name" value="HYPOTHETICAL EXPORTED PROTEIN"/>
    <property type="match status" value="1"/>
</dbReference>
<dbReference type="Pfam" id="PF13645">
    <property type="entry name" value="YkuD_2"/>
    <property type="match status" value="1"/>
</dbReference>
<evidence type="ECO:0000313" key="3">
    <source>
        <dbReference type="Proteomes" id="UP000054621"/>
    </source>
</evidence>
<dbReference type="InterPro" id="IPR032676">
    <property type="entry name" value="YkuD_2"/>
</dbReference>
<gene>
    <name evidence="2" type="ORF">Lsai_3282</name>
</gene>
<dbReference type="STRING" id="28087.Lsai_3282"/>
<dbReference type="AlphaFoldDB" id="A0A0W0YC29"/>
<keyword evidence="1" id="KW-0732">Signal</keyword>
<sequence>MSKLLVLLSTLTAIIPALAFPITDMEQETNTLPMYQLEIQKLSDSAPTLNKEVIELALRAYTKAYEQGDVKRPVLTIIDYSVPSDQPRMWIFNMNTESLVFETYVAHGRNSGSGKVPDSFSNDISSKKSSLGTYITEDAYIGRKGLSLNLEGLEKGLNSNAYNRRVVVHGAWYVEPSFIKKEGRAGCSWGCPAIAESLAKPVINTIKNGSVVFAYYPDSYFLSHSNYISTQDIALNSESFSL</sequence>
<accession>A0A0W0YC29</accession>